<dbReference type="Proteomes" id="UP000612362">
    <property type="component" value="Unassembled WGS sequence"/>
</dbReference>
<name>A0A8J3I7F4_9CHLR</name>
<evidence type="ECO:0000259" key="1">
    <source>
        <dbReference type="Pfam" id="PF03551"/>
    </source>
</evidence>
<dbReference type="AlphaFoldDB" id="A0A8J3I7F4"/>
<dbReference type="Gene3D" id="1.10.10.10">
    <property type="entry name" value="Winged helix-like DNA-binding domain superfamily/Winged helix DNA-binding domain"/>
    <property type="match status" value="1"/>
</dbReference>
<reference evidence="3" key="1">
    <citation type="submission" date="2020-10" db="EMBL/GenBank/DDBJ databases">
        <title>Taxonomic study of unclassified bacteria belonging to the class Ktedonobacteria.</title>
        <authorList>
            <person name="Yabe S."/>
            <person name="Wang C.M."/>
            <person name="Zheng Y."/>
            <person name="Sakai Y."/>
            <person name="Cavaletti L."/>
            <person name="Monciardini P."/>
            <person name="Donadio S."/>
        </authorList>
    </citation>
    <scope>NUCLEOTIDE SEQUENCE</scope>
    <source>
        <strain evidence="3">SOSP1-1</strain>
    </source>
</reference>
<dbReference type="Pfam" id="PF10400">
    <property type="entry name" value="Vir_act_alpha_C"/>
    <property type="match status" value="1"/>
</dbReference>
<dbReference type="InterPro" id="IPR036390">
    <property type="entry name" value="WH_DNA-bd_sf"/>
</dbReference>
<feature type="domain" description="Transcription regulator PadR N-terminal" evidence="1">
    <location>
        <begin position="26"/>
        <end position="100"/>
    </location>
</feature>
<proteinExistence type="predicted"/>
<sequence length="212" mass="24873">MTYVNVLHMACGTRERNPMTTLEYKLLGMLARQPMSGYDLVSHLKQPFVPFGPISHTQIYPALASLERKGLVRYHIVEQQAVRPDKKVYELTEEGRTALRQWAESPTPLVFSYDEFFLKAYSLWLADPERMIERFREQAQLHQEKLALYEQVLQSKQLAINAGSEQADVFEERDVLFQYVIGYEQNYLAWCQSVLQYLEQRKHQHSQEGKQV</sequence>
<dbReference type="Pfam" id="PF03551">
    <property type="entry name" value="PadR"/>
    <property type="match status" value="1"/>
</dbReference>
<evidence type="ECO:0000259" key="2">
    <source>
        <dbReference type="Pfam" id="PF10400"/>
    </source>
</evidence>
<accession>A0A8J3I7F4</accession>
<feature type="domain" description="Transcription regulator PadR C-terminal" evidence="2">
    <location>
        <begin position="114"/>
        <end position="199"/>
    </location>
</feature>
<organism evidence="3 4">
    <name type="scientific">Ktedonospora formicarum</name>
    <dbReference type="NCBI Taxonomy" id="2778364"/>
    <lineage>
        <taxon>Bacteria</taxon>
        <taxon>Bacillati</taxon>
        <taxon>Chloroflexota</taxon>
        <taxon>Ktedonobacteria</taxon>
        <taxon>Ktedonobacterales</taxon>
        <taxon>Ktedonobacteraceae</taxon>
        <taxon>Ktedonospora</taxon>
    </lineage>
</organism>
<evidence type="ECO:0000313" key="4">
    <source>
        <dbReference type="Proteomes" id="UP000612362"/>
    </source>
</evidence>
<dbReference type="SUPFAM" id="SSF46785">
    <property type="entry name" value="Winged helix' DNA-binding domain"/>
    <property type="match status" value="1"/>
</dbReference>
<dbReference type="InterPro" id="IPR036388">
    <property type="entry name" value="WH-like_DNA-bd_sf"/>
</dbReference>
<dbReference type="PANTHER" id="PTHR43252">
    <property type="entry name" value="TRANSCRIPTIONAL REGULATOR YQJI"/>
    <property type="match status" value="1"/>
</dbReference>
<comment type="caution">
    <text evidence="3">The sequence shown here is derived from an EMBL/GenBank/DDBJ whole genome shotgun (WGS) entry which is preliminary data.</text>
</comment>
<dbReference type="InterPro" id="IPR005149">
    <property type="entry name" value="Tscrpt_reg_PadR_N"/>
</dbReference>
<protein>
    <submittedName>
        <fullName evidence="3">Transcriptional regulator</fullName>
    </submittedName>
</protein>
<evidence type="ECO:0000313" key="3">
    <source>
        <dbReference type="EMBL" id="GHO47193.1"/>
    </source>
</evidence>
<keyword evidence="4" id="KW-1185">Reference proteome</keyword>
<dbReference type="EMBL" id="BNJF01000002">
    <property type="protein sequence ID" value="GHO47193.1"/>
    <property type="molecule type" value="Genomic_DNA"/>
</dbReference>
<dbReference type="Gene3D" id="6.10.140.190">
    <property type="match status" value="1"/>
</dbReference>
<dbReference type="InterPro" id="IPR018309">
    <property type="entry name" value="Tscrpt_reg_PadR_C"/>
</dbReference>
<gene>
    <name evidence="3" type="ORF">KSX_53560</name>
</gene>
<dbReference type="PANTHER" id="PTHR43252:SF2">
    <property type="entry name" value="TRANSCRIPTION REGULATOR, PADR-LIKE FAMILY"/>
    <property type="match status" value="1"/>
</dbReference>